<evidence type="ECO:0000313" key="25">
    <source>
        <dbReference type="Proteomes" id="UP000585696"/>
    </source>
</evidence>
<dbReference type="NCBIfam" id="TIGR03943">
    <property type="entry name" value="TIGR03943 family putative permease subunit"/>
    <property type="match status" value="1"/>
</dbReference>
<dbReference type="GeneID" id="58717621"/>
<dbReference type="OrthoDB" id="9770408at2"/>
<organism evidence="4 15">
    <name type="scientific">Listeria booriae</name>
    <dbReference type="NCBI Taxonomy" id="1552123"/>
    <lineage>
        <taxon>Bacteria</taxon>
        <taxon>Bacillati</taxon>
        <taxon>Bacillota</taxon>
        <taxon>Bacilli</taxon>
        <taxon>Bacillales</taxon>
        <taxon>Listeriaceae</taxon>
        <taxon>Listeria</taxon>
    </lineage>
</organism>
<keyword evidence="1" id="KW-1133">Transmembrane helix</keyword>
<evidence type="ECO:0000313" key="4">
    <source>
        <dbReference type="EMBL" id="KGL40794.1"/>
    </source>
</evidence>
<evidence type="ECO:0000313" key="8">
    <source>
        <dbReference type="EMBL" id="MBC2165310.1"/>
    </source>
</evidence>
<evidence type="ECO:0000313" key="16">
    <source>
        <dbReference type="Proteomes" id="UP000519573"/>
    </source>
</evidence>
<dbReference type="Proteomes" id="UP000546244">
    <property type="component" value="Unassembled WGS sequence"/>
</dbReference>
<dbReference type="Proteomes" id="UP000585696">
    <property type="component" value="Unassembled WGS sequence"/>
</dbReference>
<evidence type="ECO:0000313" key="5">
    <source>
        <dbReference type="EMBL" id="MBC1315523.1"/>
    </source>
</evidence>
<evidence type="ECO:0000313" key="24">
    <source>
        <dbReference type="Proteomes" id="UP000565628"/>
    </source>
</evidence>
<dbReference type="EMBL" id="JAARZA010000001">
    <property type="protein sequence ID" value="MBC2239165.1"/>
    <property type="molecule type" value="Genomic_DNA"/>
</dbReference>
<evidence type="ECO:0000313" key="21">
    <source>
        <dbReference type="Proteomes" id="UP000547643"/>
    </source>
</evidence>
<sequence length="280" mass="31977">MFRVFILFGFAFYLMQLHITGDISKYINMKYSYLSLAAMIAAFLLGLVQLIMIFRDEDLAHDHEHNGHTHEGENTFWRKILVYGLLIYPLIAGFMFPIATLNSTIVDAKGFHFPKNDAAGDDPYAMNQFLKPDTSGYFGKSDYDKMIAKEKAAIIHDNPIKVTDANYLMTMEIIYTYPGEFEGKQIEFTGFVYNDPVTKGGNLFVFRFGIIHCVADSGVYGMLVHMPDEETDLANDTWVKVSGTIAQEYYAPFKMDIPAVKVEKYGEIPKPKDVYVYRTY</sequence>
<dbReference type="eggNOG" id="COG3689">
    <property type="taxonomic scope" value="Bacteria"/>
</dbReference>
<dbReference type="Proteomes" id="UP000532866">
    <property type="component" value="Unassembled WGS sequence"/>
</dbReference>
<reference evidence="16 17" key="2">
    <citation type="submission" date="2020-03" db="EMBL/GenBank/DDBJ databases">
        <title>Soil Listeria distribution.</title>
        <authorList>
            <person name="Liao J."/>
            <person name="Wiedmann M."/>
        </authorList>
    </citation>
    <scope>NUCLEOTIDE SEQUENCE [LARGE SCALE GENOMIC DNA]</scope>
    <source>
        <strain evidence="13 24">FSL L7-0039</strain>
        <strain evidence="12 18">FSL L7-0051</strain>
        <strain evidence="11 25">FSL L7-0054</strain>
        <strain evidence="9 23">FSL L7-0149</strain>
        <strain evidence="10 22">FSL L7-0153</strain>
        <strain evidence="8 16">FSL L7-0245</strain>
        <strain evidence="7 21">FSL L7-1017</strain>
        <strain evidence="5 19">FSL L7-1816</strain>
        <strain evidence="6 17">FSL L7-1833</strain>
        <strain evidence="14 20">FSL L7-1850</strain>
    </source>
</reference>
<dbReference type="Proteomes" id="UP000543005">
    <property type="component" value="Unassembled WGS sequence"/>
</dbReference>
<dbReference type="AlphaFoldDB" id="A0A099W4U4"/>
<dbReference type="Proteomes" id="UP000550367">
    <property type="component" value="Unassembled WGS sequence"/>
</dbReference>
<evidence type="ECO:0000313" key="19">
    <source>
        <dbReference type="Proteomes" id="UP000543379"/>
    </source>
</evidence>
<evidence type="ECO:0000313" key="11">
    <source>
        <dbReference type="EMBL" id="MBC2282832.1"/>
    </source>
</evidence>
<dbReference type="EMBL" id="JAAROV010000001">
    <property type="protein sequence ID" value="MBC1315523.1"/>
    <property type="molecule type" value="Genomic_DNA"/>
</dbReference>
<evidence type="ECO:0000313" key="18">
    <source>
        <dbReference type="Proteomes" id="UP000543005"/>
    </source>
</evidence>
<dbReference type="STRING" id="1552123.EP57_09575"/>
<dbReference type="InterPro" id="IPR015402">
    <property type="entry name" value="DUF1980"/>
</dbReference>
<dbReference type="EMBL" id="JAARYY010000001">
    <property type="protein sequence ID" value="MBC2242769.1"/>
    <property type="molecule type" value="Genomic_DNA"/>
</dbReference>
<dbReference type="Pfam" id="PF09323">
    <property type="entry name" value="DUF1980"/>
    <property type="match status" value="1"/>
</dbReference>
<protein>
    <submittedName>
        <fullName evidence="5">TIGR03943 family protein</fullName>
    </submittedName>
</protein>
<dbReference type="PANTHER" id="PTHR40047">
    <property type="entry name" value="UPF0703 PROTEIN YCGQ"/>
    <property type="match status" value="1"/>
</dbReference>
<dbReference type="PANTHER" id="PTHR40047:SF1">
    <property type="entry name" value="UPF0703 PROTEIN YCGQ"/>
    <property type="match status" value="1"/>
</dbReference>
<gene>
    <name evidence="4" type="ORF">EP57_09575</name>
    <name evidence="6" type="ORF">HB759_01805</name>
    <name evidence="5" type="ORF">HB811_01945</name>
    <name evidence="14" type="ORF">HBP98_11620</name>
    <name evidence="7" type="ORF">HCA46_04025</name>
    <name evidence="10" type="ORF">HCB25_01750</name>
    <name evidence="8" type="ORF">HCB26_01810</name>
    <name evidence="9" type="ORF">HCB35_01655</name>
    <name evidence="11" type="ORF">HCB69_00400</name>
    <name evidence="12" type="ORF">HCC36_04430</name>
    <name evidence="13" type="ORF">HCJ81_04805</name>
</gene>
<keyword evidence="15" id="KW-1185">Reference proteome</keyword>
<dbReference type="EMBL" id="JAARZS010000001">
    <property type="protein sequence ID" value="MBC2282832.1"/>
    <property type="molecule type" value="Genomic_DNA"/>
</dbReference>
<dbReference type="Proteomes" id="UP000543379">
    <property type="component" value="Unassembled WGS sequence"/>
</dbReference>
<evidence type="ECO:0000313" key="7">
    <source>
        <dbReference type="EMBL" id="MBC1777996.1"/>
    </source>
</evidence>
<dbReference type="Proteomes" id="UP000565628">
    <property type="component" value="Unassembled WGS sequence"/>
</dbReference>
<dbReference type="EMBL" id="JAARMV010000002">
    <property type="protein sequence ID" value="MBC2372650.1"/>
    <property type="molecule type" value="Genomic_DNA"/>
</dbReference>
<accession>A0A099W4U4</accession>
<reference evidence="4 15" key="1">
    <citation type="submission" date="2014-05" db="EMBL/GenBank/DDBJ databases">
        <title>Novel Listeriaceae from food processing environments.</title>
        <authorList>
            <person name="den Bakker H.C."/>
        </authorList>
    </citation>
    <scope>NUCLEOTIDE SEQUENCE [LARGE SCALE GENOMIC DNA]</scope>
    <source>
        <strain evidence="4 15">FSL A5-0281</strain>
    </source>
</reference>
<evidence type="ECO:0000313" key="22">
    <source>
        <dbReference type="Proteomes" id="UP000550367"/>
    </source>
</evidence>
<dbReference type="InterPro" id="IPR048493">
    <property type="entry name" value="DUF1980_N"/>
</dbReference>
<dbReference type="EMBL" id="JAASWV010000005">
    <property type="protein sequence ID" value="MBC2310194.1"/>
    <property type="molecule type" value="Genomic_DNA"/>
</dbReference>
<feature type="transmembrane region" description="Helical" evidence="1">
    <location>
        <begin position="80"/>
        <end position="99"/>
    </location>
</feature>
<dbReference type="EMBL" id="JAAROL010000001">
    <property type="protein sequence ID" value="MBC1330674.1"/>
    <property type="molecule type" value="Genomic_DNA"/>
</dbReference>
<evidence type="ECO:0000313" key="13">
    <source>
        <dbReference type="EMBL" id="MBC2310194.1"/>
    </source>
</evidence>
<evidence type="ECO:0000313" key="10">
    <source>
        <dbReference type="EMBL" id="MBC2242769.1"/>
    </source>
</evidence>
<dbReference type="RefSeq" id="WP_036086047.1">
    <property type="nucleotide sequence ID" value="NZ_CBCSHQ010000004.1"/>
</dbReference>
<proteinExistence type="predicted"/>
<dbReference type="EMBL" id="JAARZT010000007">
    <property type="protein sequence ID" value="MBC2292470.1"/>
    <property type="molecule type" value="Genomic_DNA"/>
</dbReference>
<evidence type="ECO:0000313" key="6">
    <source>
        <dbReference type="EMBL" id="MBC1330674.1"/>
    </source>
</evidence>
<feature type="domain" description="DUF1980" evidence="2">
    <location>
        <begin position="2"/>
        <end position="112"/>
    </location>
</feature>
<name>A0A099W4U4_9LIST</name>
<evidence type="ECO:0000313" key="20">
    <source>
        <dbReference type="Proteomes" id="UP000546244"/>
    </source>
</evidence>
<evidence type="ECO:0000313" key="14">
    <source>
        <dbReference type="EMBL" id="MBC2372650.1"/>
    </source>
</evidence>
<dbReference type="EMBL" id="JNFA01000023">
    <property type="protein sequence ID" value="KGL40794.1"/>
    <property type="molecule type" value="Genomic_DNA"/>
</dbReference>
<keyword evidence="1" id="KW-0812">Transmembrane</keyword>
<feature type="domain" description="DUF1980" evidence="3">
    <location>
        <begin position="137"/>
        <end position="278"/>
    </location>
</feature>
<evidence type="ECO:0000313" key="9">
    <source>
        <dbReference type="EMBL" id="MBC2239165.1"/>
    </source>
</evidence>
<evidence type="ECO:0000259" key="2">
    <source>
        <dbReference type="Pfam" id="PF09323"/>
    </source>
</evidence>
<dbReference type="Proteomes" id="UP000553016">
    <property type="component" value="Unassembled WGS sequence"/>
</dbReference>
<evidence type="ECO:0000259" key="3">
    <source>
        <dbReference type="Pfam" id="PF21537"/>
    </source>
</evidence>
<evidence type="ECO:0000313" key="12">
    <source>
        <dbReference type="EMBL" id="MBC2292470.1"/>
    </source>
</evidence>
<dbReference type="Proteomes" id="UP000547643">
    <property type="component" value="Unassembled WGS sequence"/>
</dbReference>
<dbReference type="InterPro" id="IPR048447">
    <property type="entry name" value="DUF1980_C"/>
</dbReference>
<dbReference type="Proteomes" id="UP000519573">
    <property type="component" value="Unassembled WGS sequence"/>
</dbReference>
<feature type="transmembrane region" description="Helical" evidence="1">
    <location>
        <begin position="31"/>
        <end position="54"/>
    </location>
</feature>
<evidence type="ECO:0000313" key="15">
    <source>
        <dbReference type="Proteomes" id="UP000029844"/>
    </source>
</evidence>
<evidence type="ECO:0000313" key="17">
    <source>
        <dbReference type="Proteomes" id="UP000532866"/>
    </source>
</evidence>
<dbReference type="Pfam" id="PF21537">
    <property type="entry name" value="DUF1980_C"/>
    <property type="match status" value="1"/>
</dbReference>
<dbReference type="Proteomes" id="UP000029844">
    <property type="component" value="Unassembled WGS sequence"/>
</dbReference>
<evidence type="ECO:0000256" key="1">
    <source>
        <dbReference type="SAM" id="Phobius"/>
    </source>
</evidence>
<keyword evidence="1" id="KW-0472">Membrane</keyword>
<evidence type="ECO:0000313" key="23">
    <source>
        <dbReference type="Proteomes" id="UP000553016"/>
    </source>
</evidence>
<dbReference type="EMBL" id="JAARYH010000001">
    <property type="protein sequence ID" value="MBC2165310.1"/>
    <property type="molecule type" value="Genomic_DNA"/>
</dbReference>
<dbReference type="EMBL" id="JAARUV010000001">
    <property type="protein sequence ID" value="MBC1777996.1"/>
    <property type="molecule type" value="Genomic_DNA"/>
</dbReference>
<comment type="caution">
    <text evidence="4">The sequence shown here is derived from an EMBL/GenBank/DDBJ whole genome shotgun (WGS) entry which is preliminary data.</text>
</comment>
<dbReference type="InterPro" id="IPR052955">
    <property type="entry name" value="UPF0703_membrane_permease"/>
</dbReference>